<dbReference type="RefSeq" id="WP_036646848.1">
    <property type="nucleotide sequence ID" value="NZ_BAVZ01000002.1"/>
</dbReference>
<dbReference type="STRING" id="1236976.JCM16418_1203"/>
<dbReference type="SUPFAM" id="SSF49344">
    <property type="entry name" value="CBD9-like"/>
    <property type="match status" value="1"/>
</dbReference>
<proteinExistence type="predicted"/>
<dbReference type="Gene3D" id="3.20.20.80">
    <property type="entry name" value="Glycosidases"/>
    <property type="match status" value="1"/>
</dbReference>
<dbReference type="Gene3D" id="2.60.40.1190">
    <property type="match status" value="1"/>
</dbReference>
<reference evidence="2 3" key="1">
    <citation type="journal article" date="2014" name="Genome Announc.">
        <title>Draft Genome Sequence of Paenibacillus pini JCM 16418T, Isolated from the Rhizosphere of Pine Tree.</title>
        <authorList>
            <person name="Yuki M."/>
            <person name="Oshima K."/>
            <person name="Suda W."/>
            <person name="Oshida Y."/>
            <person name="Kitamura K."/>
            <person name="Iida Y."/>
            <person name="Hattori M."/>
            <person name="Ohkuma M."/>
        </authorList>
    </citation>
    <scope>NUCLEOTIDE SEQUENCE [LARGE SCALE GENOMIC DNA]</scope>
    <source>
        <strain evidence="2 3">JCM 16418</strain>
    </source>
</reference>
<accession>W7YXS5</accession>
<dbReference type="Proteomes" id="UP000019364">
    <property type="component" value="Unassembled WGS sequence"/>
</dbReference>
<name>W7YXS5_9BACL</name>
<dbReference type="EMBL" id="BAVZ01000002">
    <property type="protein sequence ID" value="GAF07209.1"/>
    <property type="molecule type" value="Genomic_DNA"/>
</dbReference>
<keyword evidence="3" id="KW-1185">Reference proteome</keyword>
<evidence type="ECO:0000256" key="1">
    <source>
        <dbReference type="SAM" id="SignalP"/>
    </source>
</evidence>
<dbReference type="SUPFAM" id="SSF51445">
    <property type="entry name" value="(Trans)glycosidases"/>
    <property type="match status" value="1"/>
</dbReference>
<dbReference type="eggNOG" id="COG0457">
    <property type="taxonomic scope" value="Bacteria"/>
</dbReference>
<feature type="signal peptide" evidence="1">
    <location>
        <begin position="1"/>
        <end position="22"/>
    </location>
</feature>
<comment type="caution">
    <text evidence="2">The sequence shown here is derived from an EMBL/GenBank/DDBJ whole genome shotgun (WGS) entry which is preliminary data.</text>
</comment>
<dbReference type="OrthoDB" id="916275at2"/>
<dbReference type="InterPro" id="IPR017853">
    <property type="entry name" value="GH"/>
</dbReference>
<organism evidence="2 3">
    <name type="scientific">Paenibacillus pini JCM 16418</name>
    <dbReference type="NCBI Taxonomy" id="1236976"/>
    <lineage>
        <taxon>Bacteria</taxon>
        <taxon>Bacillati</taxon>
        <taxon>Bacillota</taxon>
        <taxon>Bacilli</taxon>
        <taxon>Bacillales</taxon>
        <taxon>Paenibacillaceae</taxon>
        <taxon>Paenibacillus</taxon>
    </lineage>
</organism>
<evidence type="ECO:0000313" key="2">
    <source>
        <dbReference type="EMBL" id="GAF07209.1"/>
    </source>
</evidence>
<protein>
    <recommendedName>
        <fullName evidence="4">Glycoside hydrolase family 2 catalytic domain-containing protein</fullName>
    </recommendedName>
</protein>
<keyword evidence="1" id="KW-0732">Signal</keyword>
<evidence type="ECO:0008006" key="4">
    <source>
        <dbReference type="Google" id="ProtNLM"/>
    </source>
</evidence>
<evidence type="ECO:0000313" key="3">
    <source>
        <dbReference type="Proteomes" id="UP000019364"/>
    </source>
</evidence>
<dbReference type="AlphaFoldDB" id="W7YXS5"/>
<gene>
    <name evidence="2" type="ORF">JCM16418_1203</name>
</gene>
<sequence>MIKRKFLVVGIAAAVLISGAVAGGFAAWSSPSMSAFENTEGTQFKFKTEGDRFLQYNADGKWSEIFVKGVNLGATVPGHFPGELPVTEADYLRWFKQIDDMGANVIRVYTVHQPVFYSALVKYNKSKGDDPLYFMQGIWSPEEQLIEQQDAYSGEIQKQFKDEIRKAVAAVYGDISAPQKQGASSGEYKTNAGKYLMAWHVGTEWDPSMVKNTNEKHNDVPRYEGAYFSGTKDASAFENWLAGLLDYTAQQEQQYGWEHPMAFTNWVTTDVLSHPGEPLFEEDMVSVDATNVVPGNWKAGYFAAYHVYPYYPDFFQTDASLRTIKDSNGEYNTYKAYLRQLKAKFKKIPIMVTEYGVPSSVGVSHLGAGGRDQGGHNEEQQGNMDASLTRDIYDEGYAGAILFMWQDEWFKKTWNTMPFEIPADRRAYWINVLTNEKMFGLLAMRPGKEETITIDGKLDDWDDIPKDQVMKWQGQVSGMKEMKVTHDEGYLYIAIHLDNVFDPVKSKLFIGADTITGGNVPGTKLLPGKQLMGGAPETLIEIGKDEESQVELATDYDFHKRLYGPMGYGMLPQTPQEAAPFVPWKLAIGLQMSPPDTRFSHPFIDQTIGKLKRGTNDRGQGDFNSLTAWQYSGNTIEMRIPWMLLGFADPSSLQVIDYSPLKSKPKRSFSTIKTEGVRLIPWIVDRTSGAVSWPGGSQSTFNVQDIIPYTWKPWDTVQYSEQLKQSYNIMKKTYSSLSAPRDQ</sequence>
<feature type="chain" id="PRO_5038986453" description="Glycoside hydrolase family 2 catalytic domain-containing protein" evidence="1">
    <location>
        <begin position="23"/>
        <end position="743"/>
    </location>
</feature>